<evidence type="ECO:0000313" key="2">
    <source>
        <dbReference type="EMBL" id="TCP38156.1"/>
    </source>
</evidence>
<dbReference type="AlphaFoldDB" id="A0A4V2SQ89"/>
<gene>
    <name evidence="2" type="ORF">EV659_10152</name>
</gene>
<proteinExistence type="inferred from homology"/>
<dbReference type="InterPro" id="IPR041920">
    <property type="entry name" value="ROS/MUCR_sf"/>
</dbReference>
<evidence type="ECO:0000256" key="1">
    <source>
        <dbReference type="ARBA" id="ARBA00007031"/>
    </source>
</evidence>
<keyword evidence="3" id="KW-1185">Reference proteome</keyword>
<comment type="caution">
    <text evidence="2">The sequence shown here is derived from an EMBL/GenBank/DDBJ whole genome shotgun (WGS) entry which is preliminary data.</text>
</comment>
<organism evidence="2 3">
    <name type="scientific">Rhodothalassium salexigens DSM 2132</name>
    <dbReference type="NCBI Taxonomy" id="1188247"/>
    <lineage>
        <taxon>Bacteria</taxon>
        <taxon>Pseudomonadati</taxon>
        <taxon>Pseudomonadota</taxon>
        <taxon>Alphaproteobacteria</taxon>
        <taxon>Rhodothalassiales</taxon>
        <taxon>Rhodothalassiaceae</taxon>
        <taxon>Rhodothalassium</taxon>
    </lineage>
</organism>
<accession>A0A4V2SQ89</accession>
<evidence type="ECO:0000313" key="3">
    <source>
        <dbReference type="Proteomes" id="UP000295399"/>
    </source>
</evidence>
<dbReference type="GO" id="GO:0006355">
    <property type="term" value="P:regulation of DNA-templated transcription"/>
    <property type="evidence" value="ECO:0007669"/>
    <property type="project" value="InterPro"/>
</dbReference>
<dbReference type="InParanoid" id="A0A4V2SQ89"/>
<dbReference type="Proteomes" id="UP000295399">
    <property type="component" value="Unassembled WGS sequence"/>
</dbReference>
<dbReference type="GO" id="GO:0008270">
    <property type="term" value="F:zinc ion binding"/>
    <property type="evidence" value="ECO:0007669"/>
    <property type="project" value="InterPro"/>
</dbReference>
<name>A0A4V2SQ89_RHOSA</name>
<dbReference type="Gene3D" id="1.10.10.1550">
    <property type="entry name" value="ROS/MUCR transcriptional regulator protein"/>
    <property type="match status" value="1"/>
</dbReference>
<sequence>MNVGAMTDSKKTSLASENTLQYATDIVTAYVSNNPLPPSELPAIIQSTHDMLSKLAAGQATVEEEAPKPAVPIKKSITNDYLICLEDGKKLKMLKRYLRSRYNMSPEEYRAKWNLPPDYPMVAPSYAAKRSEFAKEIGLGRGGRGKSKRDTA</sequence>
<dbReference type="GO" id="GO:0003677">
    <property type="term" value="F:DNA binding"/>
    <property type="evidence" value="ECO:0007669"/>
    <property type="project" value="InterPro"/>
</dbReference>
<reference evidence="2 3" key="1">
    <citation type="submission" date="2019-03" db="EMBL/GenBank/DDBJ databases">
        <title>Genomic Encyclopedia of Type Strains, Phase IV (KMG-IV): sequencing the most valuable type-strain genomes for metagenomic binning, comparative biology and taxonomic classification.</title>
        <authorList>
            <person name="Goeker M."/>
        </authorList>
    </citation>
    <scope>NUCLEOTIDE SEQUENCE [LARGE SCALE GENOMIC DNA]</scope>
    <source>
        <strain evidence="2 3">DSM 2132</strain>
    </source>
</reference>
<dbReference type="Pfam" id="PF05443">
    <property type="entry name" value="ROS_MUCR"/>
    <property type="match status" value="1"/>
</dbReference>
<protein>
    <submittedName>
        <fullName evidence="2">MucR family transcriptional regulator</fullName>
    </submittedName>
</protein>
<dbReference type="EMBL" id="SLXO01000001">
    <property type="protein sequence ID" value="TCP38156.1"/>
    <property type="molecule type" value="Genomic_DNA"/>
</dbReference>
<dbReference type="InterPro" id="IPR008807">
    <property type="entry name" value="ROS_MUCR"/>
</dbReference>
<comment type="similarity">
    <text evidence="1">Belongs to the ros/MucR family.</text>
</comment>